<protein>
    <submittedName>
        <fullName evidence="7">AMP-binding protein</fullName>
    </submittedName>
</protein>
<dbReference type="Pfam" id="PF00501">
    <property type="entry name" value="AMP-binding"/>
    <property type="match status" value="1"/>
</dbReference>
<feature type="domain" description="AMP-binding enzyme C-terminal" evidence="6">
    <location>
        <begin position="413"/>
        <end position="486"/>
    </location>
</feature>
<accession>A0ABY5UHX8</accession>
<evidence type="ECO:0000259" key="5">
    <source>
        <dbReference type="Pfam" id="PF00501"/>
    </source>
</evidence>
<keyword evidence="3" id="KW-0547">Nucleotide-binding</keyword>
<dbReference type="Pfam" id="PF13193">
    <property type="entry name" value="AMP-binding_C"/>
    <property type="match status" value="1"/>
</dbReference>
<feature type="domain" description="AMP-dependent synthetase/ligase" evidence="5">
    <location>
        <begin position="15"/>
        <end position="363"/>
    </location>
</feature>
<dbReference type="InterPro" id="IPR042099">
    <property type="entry name" value="ANL_N_sf"/>
</dbReference>
<dbReference type="Gene3D" id="3.40.50.12780">
    <property type="entry name" value="N-terminal domain of ligase-like"/>
    <property type="match status" value="1"/>
</dbReference>
<reference evidence="7" key="1">
    <citation type="submission" date="2022-06" db="EMBL/GenBank/DDBJ databases">
        <title>Complete Genome Sequence of Deoxynivalenol-bioadsorption Ochrobactrum pseudintermedium ASAG-D25.</title>
        <authorList>
            <person name="Wang N."/>
        </authorList>
    </citation>
    <scope>NUCLEOTIDE SEQUENCE</scope>
    <source>
        <strain evidence="7">ASAG-D25</strain>
    </source>
</reference>
<evidence type="ECO:0000256" key="1">
    <source>
        <dbReference type="ARBA" id="ARBA00006432"/>
    </source>
</evidence>
<dbReference type="InterPro" id="IPR045851">
    <property type="entry name" value="AMP-bd_C_sf"/>
</dbReference>
<evidence type="ECO:0000259" key="6">
    <source>
        <dbReference type="Pfam" id="PF13193"/>
    </source>
</evidence>
<evidence type="ECO:0000256" key="2">
    <source>
        <dbReference type="ARBA" id="ARBA00022598"/>
    </source>
</evidence>
<evidence type="ECO:0000313" key="7">
    <source>
        <dbReference type="EMBL" id="UWL62981.1"/>
    </source>
</evidence>
<proteinExistence type="inferred from homology"/>
<dbReference type="PROSITE" id="PS00455">
    <property type="entry name" value="AMP_BINDING"/>
    <property type="match status" value="1"/>
</dbReference>
<dbReference type="EMBL" id="CP099968">
    <property type="protein sequence ID" value="UWL62981.1"/>
    <property type="molecule type" value="Genomic_DNA"/>
</dbReference>
<keyword evidence="2" id="KW-0436">Ligase</keyword>
<keyword evidence="8" id="KW-1185">Reference proteome</keyword>
<dbReference type="RefSeq" id="WP_259698325.1">
    <property type="nucleotide sequence ID" value="NZ_CP099968.1"/>
</dbReference>
<dbReference type="PANTHER" id="PTHR43107">
    <property type="entry name" value="LONG-CHAIN FATTY ACID TRANSPORT PROTEIN"/>
    <property type="match status" value="1"/>
</dbReference>
<evidence type="ECO:0000256" key="3">
    <source>
        <dbReference type="ARBA" id="ARBA00022741"/>
    </source>
</evidence>
<organism evidence="7 8">
    <name type="scientific">Brucella pseudintermedia</name>
    <dbReference type="NCBI Taxonomy" id="370111"/>
    <lineage>
        <taxon>Bacteria</taxon>
        <taxon>Pseudomonadati</taxon>
        <taxon>Pseudomonadota</taxon>
        <taxon>Alphaproteobacteria</taxon>
        <taxon>Hyphomicrobiales</taxon>
        <taxon>Brucellaceae</taxon>
        <taxon>Brucella/Ochrobactrum group</taxon>
        <taxon>Brucella</taxon>
    </lineage>
</organism>
<dbReference type="Proteomes" id="UP001058739">
    <property type="component" value="Chromosome 02"/>
</dbReference>
<dbReference type="SUPFAM" id="SSF56801">
    <property type="entry name" value="Acetyl-CoA synthetase-like"/>
    <property type="match status" value="1"/>
</dbReference>
<dbReference type="InterPro" id="IPR020845">
    <property type="entry name" value="AMP-binding_CS"/>
</dbReference>
<gene>
    <name evidence="7" type="ORF">NIK97_15900</name>
</gene>
<dbReference type="InterPro" id="IPR000873">
    <property type="entry name" value="AMP-dep_synth/lig_dom"/>
</dbReference>
<dbReference type="Gene3D" id="3.30.300.30">
    <property type="match status" value="1"/>
</dbReference>
<evidence type="ECO:0000256" key="4">
    <source>
        <dbReference type="ARBA" id="ARBA00022840"/>
    </source>
</evidence>
<dbReference type="InterPro" id="IPR025110">
    <property type="entry name" value="AMP-bd_C"/>
</dbReference>
<name>A0ABY5UHX8_9HYPH</name>
<sequence>MTVKFEGFLGSFLSKAAQKPDQNFALFNGQPITFAAIDRQSAALAAHLNARGLKHGDRAAVMMRNSKLSLAVLFGLARAGIVWVPVNAQQRGEGLHYILEHCEPGVVICDPDAQETIRECGAEVPAHAFILTSGEGSLQEIVAQGASSHGEELPAAGDLFAIMYTSGTTGRPKGVLVTHGMMRLAGEAVRQLTLVHPGDVFFVWEPLYHIGGAQLIVLPTLEDVTLAMVDRFSASRFWAQVRKYGATHIHYLGGILQILLKQPESASDRDHSVRIAWGGGCPKEVWPLFRDRFGVEMRECYGMTEASSITTCNDNGTVGAVGKPMPWFTVELLDETGKPVAKGEKGEIVVRSSIEGALFRGYLRNPEATEKTLRNGALHTGDSGSFDADGNLWFHGRLTDSVRCKGENVSAWEVEHIAGAYPTVEDCAIIGVAAEIGEQDIKLFVKPKSGCEVDPAALSAWLTSRLAAYQNPRYIAVIDEFERTPSQRIMKHKLSRELGDCWDRYEAASAVRKS</sequence>
<evidence type="ECO:0000313" key="8">
    <source>
        <dbReference type="Proteomes" id="UP001058739"/>
    </source>
</evidence>
<dbReference type="PANTHER" id="PTHR43107:SF15">
    <property type="entry name" value="FATTY ACID TRANSPORT PROTEIN 3, ISOFORM A"/>
    <property type="match status" value="1"/>
</dbReference>
<comment type="similarity">
    <text evidence="1">Belongs to the ATP-dependent AMP-binding enzyme family.</text>
</comment>
<keyword evidence="4" id="KW-0067">ATP-binding</keyword>